<dbReference type="RefSeq" id="XP_020470161.1">
    <property type="nucleotide sequence ID" value="XM_020614505.1"/>
</dbReference>
<dbReference type="Proteomes" id="UP000261600">
    <property type="component" value="Unplaced"/>
</dbReference>
<dbReference type="Pfam" id="PF05458">
    <property type="entry name" value="Siva"/>
    <property type="match status" value="1"/>
</dbReference>
<evidence type="ECO:0000313" key="2">
    <source>
        <dbReference type="Proteomes" id="UP000261600"/>
    </source>
</evidence>
<organism evidence="1 2">
    <name type="scientific">Monopterus albus</name>
    <name type="common">Swamp eel</name>
    <dbReference type="NCBI Taxonomy" id="43700"/>
    <lineage>
        <taxon>Eukaryota</taxon>
        <taxon>Metazoa</taxon>
        <taxon>Chordata</taxon>
        <taxon>Craniata</taxon>
        <taxon>Vertebrata</taxon>
        <taxon>Euteleostomi</taxon>
        <taxon>Actinopterygii</taxon>
        <taxon>Neopterygii</taxon>
        <taxon>Teleostei</taxon>
        <taxon>Neoteleostei</taxon>
        <taxon>Acanthomorphata</taxon>
        <taxon>Anabantaria</taxon>
        <taxon>Synbranchiformes</taxon>
        <taxon>Synbranchidae</taxon>
        <taxon>Monopterus</taxon>
    </lineage>
</organism>
<dbReference type="CTD" id="10572"/>
<dbReference type="STRING" id="43700.ENSMALP00000008950"/>
<accession>A0A3Q3IXX5</accession>
<dbReference type="GO" id="GO:0097191">
    <property type="term" value="P:extrinsic apoptotic signaling pathway"/>
    <property type="evidence" value="ECO:0007669"/>
    <property type="project" value="TreeGrafter"/>
</dbReference>
<protein>
    <recommendedName>
        <fullName evidence="3">Apoptosis regulatory protein Siva</fullName>
    </recommendedName>
</protein>
<dbReference type="AlphaFoldDB" id="A0A3Q3IXX5"/>
<dbReference type="InterPro" id="IPR022773">
    <property type="entry name" value="Siva"/>
</dbReference>
<evidence type="ECO:0008006" key="3">
    <source>
        <dbReference type="Google" id="ProtNLM"/>
    </source>
</evidence>
<reference evidence="1" key="2">
    <citation type="submission" date="2025-09" db="UniProtKB">
        <authorList>
            <consortium name="Ensembl"/>
        </authorList>
    </citation>
    <scope>IDENTIFICATION</scope>
</reference>
<evidence type="ECO:0000313" key="1">
    <source>
        <dbReference type="Ensembl" id="ENSMALP00000008950.1"/>
    </source>
</evidence>
<dbReference type="KEGG" id="malb:109968325"/>
<proteinExistence type="predicted"/>
<dbReference type="PANTHER" id="PTHR14365">
    <property type="entry name" value="APOPTOSIS REGULATORY PROTEIN SIVA"/>
    <property type="match status" value="1"/>
</dbReference>
<reference evidence="1" key="1">
    <citation type="submission" date="2025-08" db="UniProtKB">
        <authorList>
            <consortium name="Ensembl"/>
        </authorList>
    </citation>
    <scope>IDENTIFICATION</scope>
</reference>
<dbReference type="PANTHER" id="PTHR14365:SF1">
    <property type="entry name" value="APOPTOSIS REGULATORY PROTEIN SIVA"/>
    <property type="match status" value="1"/>
</dbReference>
<name>A0A3Q3IXX5_MONAL</name>
<dbReference type="GeneID" id="109968325"/>
<dbReference type="GO" id="GO:0005175">
    <property type="term" value="F:CD27 receptor binding"/>
    <property type="evidence" value="ECO:0007669"/>
    <property type="project" value="TreeGrafter"/>
</dbReference>
<sequence length="233" mass="25830">MCTPKLYREQQHVTTAAVGLALSFHVTVNYAFDWFLAASFTLSPPQQISVEASRRKTGLLAVKMTKRPCPFPETFSSQYKMHIGQQELRNYGVFGNKCRHEIYEKTKTLLFNGAKAVMGKICTGEETCRNLRPKGPAQTPACTQMLLRGQTLIRPDGRLTRVNAAQVTPVAPTGCCVCQKSQVSRTPCSQCDRPVCSSCTRQCSTCSSLCCSFCTIIDYNGRYDEVLCCSCSM</sequence>
<dbReference type="Ensembl" id="ENSMALT00000009138.1">
    <property type="protein sequence ID" value="ENSMALP00000008950.1"/>
    <property type="gene ID" value="ENSMALG00000006388.1"/>
</dbReference>
<keyword evidence="2" id="KW-1185">Reference proteome</keyword>